<dbReference type="InterPro" id="IPR016036">
    <property type="entry name" value="Malonyl_transacylase_ACP-bd"/>
</dbReference>
<dbReference type="eggNOG" id="KOG2926">
    <property type="taxonomic scope" value="Eukaryota"/>
</dbReference>
<dbReference type="KEGG" id="cme:CYME_CMT420C"/>
<dbReference type="InterPro" id="IPR016035">
    <property type="entry name" value="Acyl_Trfase/lysoPLipase"/>
</dbReference>
<dbReference type="AlphaFoldDB" id="M1VIH2"/>
<proteinExistence type="predicted"/>
<sequence length="398" mass="43387">METPVGFVSVSKGAGVGTGVRPVLQCAQHKRLRTVWRKAAAAAPWFVVAPVRRLSERHGTRWSHASTLHMREGEPVVVLCPGQGAQTVGQGRAWYEASSAAREIIQRADRYLGRSRLPNGQSLMDIMFNGPKHVLDRTDVAQPAIFVTSLACWYGLQQFELAPGTRREPSYVAATAGLSLGEYTALTLAGAFEFEAGLELVTIRGDAMQKAAEDSEGTMVAILGISEEQAMDLCEACRKRNEVLVPANFNAPGQIVLSGSKDACRRAMEYATATLHLKATELSVAGAFHSQLMQPAADRLADALQTIDVNLPLQYPVMCNVTGRPHENQKDAIKQRLVEQLTAPVRWQACIQTAIMDHGDRTNFLELAPGRTLAGLLKRIDRKRAISNYDAPVTQAMS</sequence>
<feature type="domain" description="Malonyl-CoA:ACP transacylase (MAT)" evidence="1">
    <location>
        <begin position="79"/>
        <end position="397"/>
    </location>
</feature>
<dbReference type="Gene3D" id="3.30.70.250">
    <property type="entry name" value="Malonyl-CoA ACP transacylase, ACP-binding"/>
    <property type="match status" value="1"/>
</dbReference>
<dbReference type="InterPro" id="IPR001227">
    <property type="entry name" value="Ac_transferase_dom_sf"/>
</dbReference>
<reference evidence="2 3" key="2">
    <citation type="journal article" date="2007" name="BMC Biol.">
        <title>A 100%-complete sequence reveals unusually simple genomic features in the hot-spring red alga Cyanidioschyzon merolae.</title>
        <authorList>
            <person name="Nozaki H."/>
            <person name="Takano H."/>
            <person name="Misumi O."/>
            <person name="Terasawa K."/>
            <person name="Matsuzaki M."/>
            <person name="Maruyama S."/>
            <person name="Nishida K."/>
            <person name="Yagisawa F."/>
            <person name="Yoshida Y."/>
            <person name="Fujiwara T."/>
            <person name="Takio S."/>
            <person name="Tamura K."/>
            <person name="Chung S.J."/>
            <person name="Nakamura S."/>
            <person name="Kuroiwa H."/>
            <person name="Tanaka K."/>
            <person name="Sato N."/>
            <person name="Kuroiwa T."/>
        </authorList>
    </citation>
    <scope>NUCLEOTIDE SEQUENCE [LARGE SCALE GENOMIC DNA]</scope>
    <source>
        <strain evidence="2 3">10D</strain>
    </source>
</reference>
<dbReference type="SMART" id="SM00827">
    <property type="entry name" value="PKS_AT"/>
    <property type="match status" value="1"/>
</dbReference>
<dbReference type="Gene3D" id="3.40.366.10">
    <property type="entry name" value="Malonyl-Coenzyme A Acyl Carrier Protein, domain 2"/>
    <property type="match status" value="1"/>
</dbReference>
<dbReference type="STRING" id="280699.M1VIH2"/>
<gene>
    <name evidence="2" type="ORF">CYME_CMT420C</name>
</gene>
<dbReference type="SUPFAM" id="SSF52151">
    <property type="entry name" value="FabD/lysophospholipase-like"/>
    <property type="match status" value="1"/>
</dbReference>
<dbReference type="InterPro" id="IPR014043">
    <property type="entry name" value="Acyl_transferase_dom"/>
</dbReference>
<dbReference type="PANTHER" id="PTHR47170">
    <property type="entry name" value="MALONYL-COA ACP TRANSACYLASE, ACP-BINDING"/>
    <property type="match status" value="1"/>
</dbReference>
<organism evidence="2 3">
    <name type="scientific">Cyanidioschyzon merolae (strain NIES-3377 / 10D)</name>
    <name type="common">Unicellular red alga</name>
    <dbReference type="NCBI Taxonomy" id="280699"/>
    <lineage>
        <taxon>Eukaryota</taxon>
        <taxon>Rhodophyta</taxon>
        <taxon>Bangiophyceae</taxon>
        <taxon>Cyanidiales</taxon>
        <taxon>Cyanidiaceae</taxon>
        <taxon>Cyanidioschyzon</taxon>
    </lineage>
</organism>
<protein>
    <submittedName>
        <fullName evidence="2">Malonyl-CoA:Acyl carrier protein transacylase</fullName>
    </submittedName>
</protein>
<evidence type="ECO:0000313" key="3">
    <source>
        <dbReference type="Proteomes" id="UP000007014"/>
    </source>
</evidence>
<evidence type="ECO:0000259" key="1">
    <source>
        <dbReference type="SMART" id="SM00827"/>
    </source>
</evidence>
<dbReference type="Gramene" id="CMT420CT">
    <property type="protein sequence ID" value="CMT420CT"/>
    <property type="gene ID" value="CMT420C"/>
</dbReference>
<dbReference type="GeneID" id="16998235"/>
<dbReference type="SUPFAM" id="SSF55048">
    <property type="entry name" value="Probable ACP-binding domain of malonyl-CoA ACP transacylase"/>
    <property type="match status" value="1"/>
</dbReference>
<name>M1VIH2_CYAM1</name>
<evidence type="ECO:0000313" key="2">
    <source>
        <dbReference type="EMBL" id="BAM83362.1"/>
    </source>
</evidence>
<reference evidence="2 3" key="1">
    <citation type="journal article" date="2004" name="Nature">
        <title>Genome sequence of the ultrasmall unicellular red alga Cyanidioschyzon merolae 10D.</title>
        <authorList>
            <person name="Matsuzaki M."/>
            <person name="Misumi O."/>
            <person name="Shin-i T."/>
            <person name="Maruyama S."/>
            <person name="Takahara M."/>
            <person name="Miyagishima S."/>
            <person name="Mori T."/>
            <person name="Nishida K."/>
            <person name="Yagisawa F."/>
            <person name="Nishida K."/>
            <person name="Yoshida Y."/>
            <person name="Nishimura Y."/>
            <person name="Nakao S."/>
            <person name="Kobayashi T."/>
            <person name="Momoyama Y."/>
            <person name="Higashiyama T."/>
            <person name="Minoda A."/>
            <person name="Sano M."/>
            <person name="Nomoto H."/>
            <person name="Oishi K."/>
            <person name="Hayashi H."/>
            <person name="Ohta F."/>
            <person name="Nishizaka S."/>
            <person name="Haga S."/>
            <person name="Miura S."/>
            <person name="Morishita T."/>
            <person name="Kabeya Y."/>
            <person name="Terasawa K."/>
            <person name="Suzuki Y."/>
            <person name="Ishii Y."/>
            <person name="Asakawa S."/>
            <person name="Takano H."/>
            <person name="Ohta N."/>
            <person name="Kuroiwa H."/>
            <person name="Tanaka K."/>
            <person name="Shimizu N."/>
            <person name="Sugano S."/>
            <person name="Sato N."/>
            <person name="Nozaki H."/>
            <person name="Ogasawara N."/>
            <person name="Kohara Y."/>
            <person name="Kuroiwa T."/>
        </authorList>
    </citation>
    <scope>NUCLEOTIDE SEQUENCE [LARGE SCALE GENOMIC DNA]</scope>
    <source>
        <strain evidence="2 3">10D</strain>
    </source>
</reference>
<dbReference type="Pfam" id="PF00698">
    <property type="entry name" value="Acyl_transf_1"/>
    <property type="match status" value="1"/>
</dbReference>
<dbReference type="Proteomes" id="UP000007014">
    <property type="component" value="Chromosome 20"/>
</dbReference>
<dbReference type="OMA" id="AANYNCP"/>
<dbReference type="HOGENOM" id="CLU_030558_0_1_1"/>
<dbReference type="PANTHER" id="PTHR47170:SF2">
    <property type="entry name" value="MALONYL-COA:ACP TRANSACYLASE (MAT) DOMAIN-CONTAINING PROTEIN"/>
    <property type="match status" value="1"/>
</dbReference>
<dbReference type="OrthoDB" id="541883at2759"/>
<dbReference type="RefSeq" id="XP_005539398.1">
    <property type="nucleotide sequence ID" value="XM_005539341.1"/>
</dbReference>
<keyword evidence="3" id="KW-1185">Reference proteome</keyword>
<accession>M1VIH2</accession>
<dbReference type="EMBL" id="AP006502">
    <property type="protein sequence ID" value="BAM83362.1"/>
    <property type="molecule type" value="Genomic_DNA"/>
</dbReference>
<dbReference type="GO" id="GO:0016740">
    <property type="term" value="F:transferase activity"/>
    <property type="evidence" value="ECO:0007669"/>
    <property type="project" value="InterPro"/>
</dbReference>
<dbReference type="InterPro" id="IPR052760">
    <property type="entry name" value="Mitochondrial_malonyltrans"/>
</dbReference>